<dbReference type="SUPFAM" id="SSF50129">
    <property type="entry name" value="GroES-like"/>
    <property type="match status" value="1"/>
</dbReference>
<dbReference type="PANTHER" id="PTHR44154:SF1">
    <property type="entry name" value="QUINONE OXIDOREDUCTASE"/>
    <property type="match status" value="1"/>
</dbReference>
<dbReference type="RefSeq" id="WP_304274369.1">
    <property type="nucleotide sequence ID" value="NZ_QFQZ01000007.1"/>
</dbReference>
<dbReference type="SMART" id="SM00829">
    <property type="entry name" value="PKS_ER"/>
    <property type="match status" value="1"/>
</dbReference>
<evidence type="ECO:0000313" key="4">
    <source>
        <dbReference type="EMBL" id="PZR36358.1"/>
    </source>
</evidence>
<dbReference type="AlphaFoldDB" id="A0A2W5WQG2"/>
<dbReference type="EMBL" id="QFQZ01000007">
    <property type="protein sequence ID" value="PZR36358.1"/>
    <property type="molecule type" value="Genomic_DNA"/>
</dbReference>
<evidence type="ECO:0000256" key="2">
    <source>
        <dbReference type="RuleBase" id="RU364000"/>
    </source>
</evidence>
<keyword evidence="1" id="KW-0521">NADP</keyword>
<comment type="caution">
    <text evidence="4">The sequence shown here is derived from an EMBL/GenBank/DDBJ whole genome shotgun (WGS) entry which is preliminary data.</text>
</comment>
<dbReference type="CDD" id="cd08252">
    <property type="entry name" value="AL_MDR"/>
    <property type="match status" value="1"/>
</dbReference>
<dbReference type="InterPro" id="IPR011032">
    <property type="entry name" value="GroES-like_sf"/>
</dbReference>
<proteinExistence type="inferred from homology"/>
<evidence type="ECO:0000256" key="1">
    <source>
        <dbReference type="ARBA" id="ARBA00022857"/>
    </source>
</evidence>
<feature type="domain" description="Enoyl reductase (ER)" evidence="3">
    <location>
        <begin position="12"/>
        <end position="332"/>
    </location>
</feature>
<dbReference type="SUPFAM" id="SSF51735">
    <property type="entry name" value="NAD(P)-binding Rossmann-fold domains"/>
    <property type="match status" value="1"/>
</dbReference>
<dbReference type="PANTHER" id="PTHR44154">
    <property type="entry name" value="QUINONE OXIDOREDUCTASE"/>
    <property type="match status" value="1"/>
</dbReference>
<comment type="similarity">
    <text evidence="2">Belongs to the zinc-containing alcohol dehydrogenase family. Quinone oxidoreductase subfamily.</text>
</comment>
<keyword evidence="2" id="KW-0862">Zinc</keyword>
<evidence type="ECO:0000313" key="5">
    <source>
        <dbReference type="Proteomes" id="UP000249393"/>
    </source>
</evidence>
<reference evidence="4 5" key="1">
    <citation type="submission" date="2017-08" db="EMBL/GenBank/DDBJ databases">
        <title>Infants hospitalized years apart are colonized by the same room-sourced microbial strains.</title>
        <authorList>
            <person name="Brooks B."/>
            <person name="Olm M.R."/>
            <person name="Firek B.A."/>
            <person name="Baker R."/>
            <person name="Thomas B.C."/>
            <person name="Morowitz M.J."/>
            <person name="Banfield J.F."/>
        </authorList>
    </citation>
    <scope>NUCLEOTIDE SEQUENCE [LARGE SCALE GENOMIC DNA]</scope>
    <source>
        <strain evidence="4">S2_003_000_R2_4</strain>
    </source>
</reference>
<evidence type="ECO:0000259" key="3">
    <source>
        <dbReference type="SMART" id="SM00829"/>
    </source>
</evidence>
<dbReference type="Proteomes" id="UP000249393">
    <property type="component" value="Unassembled WGS sequence"/>
</dbReference>
<dbReference type="InterPro" id="IPR036291">
    <property type="entry name" value="NAD(P)-bd_dom_sf"/>
</dbReference>
<keyword evidence="2" id="KW-0479">Metal-binding</keyword>
<dbReference type="Pfam" id="PF08240">
    <property type="entry name" value="ADH_N"/>
    <property type="match status" value="1"/>
</dbReference>
<dbReference type="Gene3D" id="3.90.180.10">
    <property type="entry name" value="Medium-chain alcohol dehydrogenases, catalytic domain"/>
    <property type="match status" value="1"/>
</dbReference>
<sequence length="335" mass="35997">MKIVGFRELLPATDPNALLDLEAPDPAPAGHDILVRVKAVSVNPVDTKLRSRAQPAPGQVRILGFDAAGVVEAVGEAVTLFSPGDEVFYAGAIGRQGSNAELQLVDERIVGRKPKSLDYAQAAAMPLTFITAWELLFDRFGVARDGGEGQTLVIIGGAGGVGSALIQLARQLTKLNVVASASRDETRRWVEDLGAHQTFDHTKPLMEELARLGVEAPAYIACLTHSAQHFPQVSEAIALQGKIGIIEADGDLDIRPLHHKAASIHWEFMFARPQGTPDMIEQHKLLNAVSELVDQGTLRTTLTQVVGKIRAADLLEAHRIVESARTIGKVALEGF</sequence>
<dbReference type="InterPro" id="IPR014182">
    <property type="entry name" value="ADH_Zn_typ-1"/>
</dbReference>
<organism evidence="4 5">
    <name type="scientific">Caulobacter segnis</name>
    <dbReference type="NCBI Taxonomy" id="88688"/>
    <lineage>
        <taxon>Bacteria</taxon>
        <taxon>Pseudomonadati</taxon>
        <taxon>Pseudomonadota</taxon>
        <taxon>Alphaproteobacteria</taxon>
        <taxon>Caulobacterales</taxon>
        <taxon>Caulobacteraceae</taxon>
        <taxon>Caulobacter</taxon>
    </lineage>
</organism>
<dbReference type="GO" id="GO:0008270">
    <property type="term" value="F:zinc ion binding"/>
    <property type="evidence" value="ECO:0007669"/>
    <property type="project" value="InterPro"/>
</dbReference>
<gene>
    <name evidence="4" type="ORF">DI526_04085</name>
</gene>
<accession>A0A2W5WQG2</accession>
<dbReference type="GO" id="GO:0016491">
    <property type="term" value="F:oxidoreductase activity"/>
    <property type="evidence" value="ECO:0007669"/>
    <property type="project" value="UniProtKB-KW"/>
</dbReference>
<dbReference type="InterPro" id="IPR020843">
    <property type="entry name" value="ER"/>
</dbReference>
<dbReference type="Gene3D" id="3.40.50.720">
    <property type="entry name" value="NAD(P)-binding Rossmann-like Domain"/>
    <property type="match status" value="1"/>
</dbReference>
<name>A0A2W5WQG2_9CAUL</name>
<dbReference type="NCBIfam" id="TIGR02817">
    <property type="entry name" value="adh_fam_1"/>
    <property type="match status" value="1"/>
</dbReference>
<dbReference type="Pfam" id="PF13602">
    <property type="entry name" value="ADH_zinc_N_2"/>
    <property type="match status" value="1"/>
</dbReference>
<dbReference type="InterPro" id="IPR013154">
    <property type="entry name" value="ADH-like_N"/>
</dbReference>
<protein>
    <recommendedName>
        <fullName evidence="2">Zinc-type alcohol dehydrogenase-like protein</fullName>
    </recommendedName>
</protein>
<dbReference type="InterPro" id="IPR051603">
    <property type="entry name" value="Zinc-ADH_QOR/CCCR"/>
</dbReference>
<keyword evidence="2" id="KW-0560">Oxidoreductase</keyword>